<dbReference type="PROSITE" id="PS50931">
    <property type="entry name" value="HTH_LYSR"/>
    <property type="match status" value="1"/>
</dbReference>
<evidence type="ECO:0000259" key="5">
    <source>
        <dbReference type="PROSITE" id="PS50931"/>
    </source>
</evidence>
<dbReference type="PANTHER" id="PTHR30126:SF88">
    <property type="entry name" value="TRANSCRIPTIONAL REGULATOR-RELATED"/>
    <property type="match status" value="1"/>
</dbReference>
<dbReference type="SUPFAM" id="SSF46785">
    <property type="entry name" value="Winged helix' DNA-binding domain"/>
    <property type="match status" value="1"/>
</dbReference>
<sequence>MNPFKLHHLRCFDAVIRAGSFEAAADLLNRTHPSVHAATKALEEQVGVALFDRSGYRVELTKAGRDFHGRVKILLGEARALEACATQLRGKNETELAIIIGDICPIGHSLGLLNVFFHDYPQTRLNLHFATLAGPVERLLQGQADVILHHIDQSDTRLEFIPLYPV</sequence>
<dbReference type="InterPro" id="IPR000847">
    <property type="entry name" value="LysR_HTH_N"/>
</dbReference>
<accession>A0A3B0RM17</accession>
<evidence type="ECO:0000256" key="2">
    <source>
        <dbReference type="ARBA" id="ARBA00023015"/>
    </source>
</evidence>
<dbReference type="GO" id="GO:0000976">
    <property type="term" value="F:transcription cis-regulatory region binding"/>
    <property type="evidence" value="ECO:0007669"/>
    <property type="project" value="TreeGrafter"/>
</dbReference>
<keyword evidence="2" id="KW-0805">Transcription regulation</keyword>
<dbReference type="InterPro" id="IPR005119">
    <property type="entry name" value="LysR_subst-bd"/>
</dbReference>
<dbReference type="Gene3D" id="1.10.10.10">
    <property type="entry name" value="Winged helix-like DNA-binding domain superfamily/Winged helix DNA-binding domain"/>
    <property type="match status" value="1"/>
</dbReference>
<comment type="similarity">
    <text evidence="1">Belongs to the LysR transcriptional regulatory family.</text>
</comment>
<dbReference type="InterPro" id="IPR036388">
    <property type="entry name" value="WH-like_DNA-bd_sf"/>
</dbReference>
<evidence type="ECO:0000256" key="4">
    <source>
        <dbReference type="ARBA" id="ARBA00023163"/>
    </source>
</evidence>
<keyword evidence="3" id="KW-0238">DNA-binding</keyword>
<organism evidence="6">
    <name type="scientific">hydrothermal vent metagenome</name>
    <dbReference type="NCBI Taxonomy" id="652676"/>
    <lineage>
        <taxon>unclassified sequences</taxon>
        <taxon>metagenomes</taxon>
        <taxon>ecological metagenomes</taxon>
    </lineage>
</organism>
<dbReference type="InterPro" id="IPR036390">
    <property type="entry name" value="WH_DNA-bd_sf"/>
</dbReference>
<dbReference type="Pfam" id="PF03466">
    <property type="entry name" value="LysR_substrate"/>
    <property type="match status" value="1"/>
</dbReference>
<reference evidence="6" key="1">
    <citation type="submission" date="2018-06" db="EMBL/GenBank/DDBJ databases">
        <authorList>
            <person name="Zhirakovskaya E."/>
        </authorList>
    </citation>
    <scope>NUCLEOTIDE SEQUENCE</scope>
</reference>
<feature type="domain" description="HTH lysR-type" evidence="5">
    <location>
        <begin position="4"/>
        <end position="61"/>
    </location>
</feature>
<dbReference type="Pfam" id="PF00126">
    <property type="entry name" value="HTH_1"/>
    <property type="match status" value="1"/>
</dbReference>
<dbReference type="PANTHER" id="PTHR30126">
    <property type="entry name" value="HTH-TYPE TRANSCRIPTIONAL REGULATOR"/>
    <property type="match status" value="1"/>
</dbReference>
<dbReference type="SUPFAM" id="SSF53850">
    <property type="entry name" value="Periplasmic binding protein-like II"/>
    <property type="match status" value="1"/>
</dbReference>
<name>A0A3B0RM17_9ZZZZ</name>
<protein>
    <recommendedName>
        <fullName evidence="5">HTH lysR-type domain-containing protein</fullName>
    </recommendedName>
</protein>
<gene>
    <name evidence="6" type="ORF">MNBD_ALPHA07-22</name>
</gene>
<feature type="non-terminal residue" evidence="6">
    <location>
        <position position="166"/>
    </location>
</feature>
<evidence type="ECO:0000256" key="1">
    <source>
        <dbReference type="ARBA" id="ARBA00009437"/>
    </source>
</evidence>
<evidence type="ECO:0000256" key="3">
    <source>
        <dbReference type="ARBA" id="ARBA00023125"/>
    </source>
</evidence>
<proteinExistence type="inferred from homology"/>
<dbReference type="GO" id="GO:0003700">
    <property type="term" value="F:DNA-binding transcription factor activity"/>
    <property type="evidence" value="ECO:0007669"/>
    <property type="project" value="InterPro"/>
</dbReference>
<evidence type="ECO:0000313" key="6">
    <source>
        <dbReference type="EMBL" id="VAV94270.1"/>
    </source>
</evidence>
<dbReference type="AlphaFoldDB" id="A0A3B0RM17"/>
<keyword evidence="4" id="KW-0804">Transcription</keyword>
<dbReference type="EMBL" id="UOEG01000116">
    <property type="protein sequence ID" value="VAV94270.1"/>
    <property type="molecule type" value="Genomic_DNA"/>
</dbReference>